<comment type="caution">
    <text evidence="1">The sequence shown here is derived from an EMBL/GenBank/DDBJ whole genome shotgun (WGS) entry which is preliminary data.</text>
</comment>
<sequence length="147" mass="17044">MKNTFYILILSLGIISCTNPKQNLIRVKNDYKIDLTIIDSVRENLNGFWLMDLNTKNSDIETILCLQFYNNLSSWEHINYNKKLLNNYYETNSSEPIASLIKIKDTVKIVFVGLGGSDTTKIDFLSKTKLKINNRIYLKHKGYSILK</sequence>
<keyword evidence="2" id="KW-1185">Reference proteome</keyword>
<reference evidence="1 2" key="1">
    <citation type="submission" date="2019-09" db="EMBL/GenBank/DDBJ databases">
        <authorList>
            <person name="Cao W.R."/>
        </authorList>
    </citation>
    <scope>NUCLEOTIDE SEQUENCE [LARGE SCALE GENOMIC DNA]</scope>
    <source>
        <strain evidence="2">a4</strain>
    </source>
</reference>
<protein>
    <recommendedName>
        <fullName evidence="3">Lipocalin family protein</fullName>
    </recommendedName>
</protein>
<dbReference type="EMBL" id="WAAU01000003">
    <property type="protein sequence ID" value="KAB1160483.1"/>
    <property type="molecule type" value="Genomic_DNA"/>
</dbReference>
<dbReference type="AlphaFoldDB" id="A0A7J5AS75"/>
<dbReference type="Proteomes" id="UP000467305">
    <property type="component" value="Unassembled WGS sequence"/>
</dbReference>
<proteinExistence type="predicted"/>
<dbReference type="RefSeq" id="WP_150898112.1">
    <property type="nucleotide sequence ID" value="NZ_WAAU01000003.1"/>
</dbReference>
<accession>A0A7J5AS75</accession>
<dbReference type="OrthoDB" id="1437770at2"/>
<evidence type="ECO:0000313" key="2">
    <source>
        <dbReference type="Proteomes" id="UP000467305"/>
    </source>
</evidence>
<evidence type="ECO:0008006" key="3">
    <source>
        <dbReference type="Google" id="ProtNLM"/>
    </source>
</evidence>
<evidence type="ECO:0000313" key="1">
    <source>
        <dbReference type="EMBL" id="KAB1160483.1"/>
    </source>
</evidence>
<organism evidence="1 2">
    <name type="scientific">Tenacibaculum aiptasiae</name>
    <dbReference type="NCBI Taxonomy" id="426481"/>
    <lineage>
        <taxon>Bacteria</taxon>
        <taxon>Pseudomonadati</taxon>
        <taxon>Bacteroidota</taxon>
        <taxon>Flavobacteriia</taxon>
        <taxon>Flavobacteriales</taxon>
        <taxon>Flavobacteriaceae</taxon>
        <taxon>Tenacibaculum</taxon>
    </lineage>
</organism>
<dbReference type="PROSITE" id="PS51257">
    <property type="entry name" value="PROKAR_LIPOPROTEIN"/>
    <property type="match status" value="1"/>
</dbReference>
<name>A0A7J5AS75_9FLAO</name>
<gene>
    <name evidence="1" type="ORF">F7018_00990</name>
</gene>